<dbReference type="OMA" id="ATGSWYG"/>
<feature type="transmembrane region" description="Helical" evidence="1">
    <location>
        <begin position="276"/>
        <end position="295"/>
    </location>
</feature>
<keyword evidence="3" id="KW-1185">Reference proteome</keyword>
<name>A0A7N0UY97_KALFE</name>
<organism evidence="2 3">
    <name type="scientific">Kalanchoe fedtschenkoi</name>
    <name type="common">Lavender scallops</name>
    <name type="synonym">South American air plant</name>
    <dbReference type="NCBI Taxonomy" id="63787"/>
    <lineage>
        <taxon>Eukaryota</taxon>
        <taxon>Viridiplantae</taxon>
        <taxon>Streptophyta</taxon>
        <taxon>Embryophyta</taxon>
        <taxon>Tracheophyta</taxon>
        <taxon>Spermatophyta</taxon>
        <taxon>Magnoliopsida</taxon>
        <taxon>eudicotyledons</taxon>
        <taxon>Gunneridae</taxon>
        <taxon>Pentapetalae</taxon>
        <taxon>Saxifragales</taxon>
        <taxon>Crassulaceae</taxon>
        <taxon>Kalanchoe</taxon>
    </lineage>
</organism>
<protein>
    <recommendedName>
        <fullName evidence="4">Zinc transporter</fullName>
    </recommendedName>
</protein>
<dbReference type="GO" id="GO:0016020">
    <property type="term" value="C:membrane"/>
    <property type="evidence" value="ECO:0007669"/>
    <property type="project" value="TreeGrafter"/>
</dbReference>
<keyword evidence="1" id="KW-0472">Membrane</keyword>
<feature type="transmembrane region" description="Helical" evidence="1">
    <location>
        <begin position="462"/>
        <end position="479"/>
    </location>
</feature>
<feature type="transmembrane region" description="Helical" evidence="1">
    <location>
        <begin position="302"/>
        <end position="321"/>
    </location>
</feature>
<feature type="transmembrane region" description="Helical" evidence="1">
    <location>
        <begin position="61"/>
        <end position="85"/>
    </location>
</feature>
<reference evidence="2" key="1">
    <citation type="submission" date="2021-01" db="UniProtKB">
        <authorList>
            <consortium name="EnsemblPlants"/>
        </authorList>
    </citation>
    <scope>IDENTIFICATION</scope>
</reference>
<feature type="transmembrane region" description="Helical" evidence="1">
    <location>
        <begin position="118"/>
        <end position="137"/>
    </location>
</feature>
<dbReference type="Proteomes" id="UP000594263">
    <property type="component" value="Unplaced"/>
</dbReference>
<proteinExistence type="predicted"/>
<feature type="transmembrane region" description="Helical" evidence="1">
    <location>
        <begin position="210"/>
        <end position="231"/>
    </location>
</feature>
<keyword evidence="1" id="KW-0812">Transmembrane</keyword>
<evidence type="ECO:0008006" key="4">
    <source>
        <dbReference type="Google" id="ProtNLM"/>
    </source>
</evidence>
<evidence type="ECO:0000313" key="3">
    <source>
        <dbReference type="Proteomes" id="UP000594263"/>
    </source>
</evidence>
<dbReference type="Gramene" id="Kaladp0094s0086.1.v1.1">
    <property type="protein sequence ID" value="Kaladp0094s0086.1.v1.1"/>
    <property type="gene ID" value="Kaladp0094s0086.v1.1"/>
</dbReference>
<dbReference type="PANTHER" id="PTHR11040:SF70">
    <property type="entry name" value="OS05G0316100 PROTEIN"/>
    <property type="match status" value="1"/>
</dbReference>
<evidence type="ECO:0000313" key="2">
    <source>
        <dbReference type="EnsemblPlants" id="Kaladp0094s0086.1.v1.1"/>
    </source>
</evidence>
<dbReference type="EnsemblPlants" id="Kaladp0094s0086.1.v1.1">
    <property type="protein sequence ID" value="Kaladp0094s0086.1.v1.1"/>
    <property type="gene ID" value="Kaladp0094s0086.v1.1"/>
</dbReference>
<feature type="transmembrane region" description="Helical" evidence="1">
    <location>
        <begin position="333"/>
        <end position="353"/>
    </location>
</feature>
<keyword evidence="1" id="KW-1133">Transmembrane helix</keyword>
<dbReference type="GO" id="GO:0005385">
    <property type="term" value="F:zinc ion transmembrane transporter activity"/>
    <property type="evidence" value="ECO:0007669"/>
    <property type="project" value="TreeGrafter"/>
</dbReference>
<dbReference type="PANTHER" id="PTHR11040">
    <property type="entry name" value="ZINC/IRON TRANSPORTER"/>
    <property type="match status" value="1"/>
</dbReference>
<evidence type="ECO:0000256" key="1">
    <source>
        <dbReference type="SAM" id="Phobius"/>
    </source>
</evidence>
<accession>A0A7N0UY97</accession>
<feature type="transmembrane region" description="Helical" evidence="1">
    <location>
        <begin position="91"/>
        <end position="111"/>
    </location>
</feature>
<dbReference type="AlphaFoldDB" id="A0A7N0UY97"/>
<feature type="transmembrane region" description="Helical" evidence="1">
    <location>
        <begin position="421"/>
        <end position="442"/>
    </location>
</feature>
<sequence length="500" mass="52241">MLLVHVSSESKQGTQPKFISAPQKNVRINVIDGTGKEAGFHVQETLRLTDDKKSGESRVSVSTVALFTLVMAAATCLGAVPFFFAELDPEWAGICNGMAAGVMLAASFDLIQEGQQHGSGFWVVIGILSGGIFILLWKELLEKYEEMSMLGIKGADATKAVLVIGIMTLHSLGEGSGVGVSFAGSKGFSQGLSPIVAVPSFICADAFNKVLPFCTGFAAGCMIWMVMAEVLPDGFKEASPSQVASAATLSVAFMEALSTFFASFTHGYSTEDASGFSVSLLFGLGSGMTLVSFALTFRLQHALLTGLASGIAFVLGVWRPLQLLLSSKMGCIPIIALLGLGSGFVHISTTNILRRTSMNNLPTVTGFPVSVHTLQAFLSCGSVAIHAFAEGLALGVAASKACGLRRHMVLPVSLHGLPRDAAVASFIFWHGALAAATVIGFVGPSSAIGSVLAGIDYSGLDHLMVFACGGLLASFFKIIRRAASLDTRKSNSGLFAHTLL</sequence>